<name>A0ACD0NL76_9BASI</name>
<accession>A0ACD0NL76</accession>
<dbReference type="EMBL" id="KZ820877">
    <property type="protein sequence ID" value="PWN46576.1"/>
    <property type="molecule type" value="Genomic_DNA"/>
</dbReference>
<gene>
    <name evidence="1" type="ORF">IE53DRAFT_23743</name>
</gene>
<dbReference type="Proteomes" id="UP000245626">
    <property type="component" value="Unassembled WGS sequence"/>
</dbReference>
<organism evidence="1 2">
    <name type="scientific">Violaceomyces palustris</name>
    <dbReference type="NCBI Taxonomy" id="1673888"/>
    <lineage>
        <taxon>Eukaryota</taxon>
        <taxon>Fungi</taxon>
        <taxon>Dikarya</taxon>
        <taxon>Basidiomycota</taxon>
        <taxon>Ustilaginomycotina</taxon>
        <taxon>Ustilaginomycetes</taxon>
        <taxon>Violaceomycetales</taxon>
        <taxon>Violaceomycetaceae</taxon>
        <taxon>Violaceomyces</taxon>
    </lineage>
</organism>
<sequence length="334" mass="37920">MMEEDAQDDVFGMEGGEAVEQKTFRGVDIDDWITLFMQYAIVLTKVEEDPELVNDMFSHLLTSNVVWASDERKLSIHLCWIACGLYSRDYDMLFTALRWVANEFQFHNEPLRLALSLIHATGLHSLERFLNSKDMKFYQRRMRYAEAIAGGIRHYYNPIAQRWVVPQSFLNAGGKKKHNAKNIDPACDEEESGSDDGGAEEEEGEAEDQEQPSPNPTGSFPNPKFEDAEPDEAARVRLGYPTKPSVVGEVFYSYMLLLSASYQPSAGYLARSFAYQQSDPLICLSAAVAFLGRSTNRQTDNRHHMVMQVRLREGKKTICQRRDGSDALSERSPH</sequence>
<proteinExistence type="predicted"/>
<keyword evidence="2" id="KW-1185">Reference proteome</keyword>
<evidence type="ECO:0000313" key="1">
    <source>
        <dbReference type="EMBL" id="PWN46576.1"/>
    </source>
</evidence>
<reference evidence="1 2" key="1">
    <citation type="journal article" date="2018" name="Mol. Biol. Evol.">
        <title>Broad Genomic Sampling Reveals a Smut Pathogenic Ancestry of the Fungal Clade Ustilaginomycotina.</title>
        <authorList>
            <person name="Kijpornyongpan T."/>
            <person name="Mondo S.J."/>
            <person name="Barry K."/>
            <person name="Sandor L."/>
            <person name="Lee J."/>
            <person name="Lipzen A."/>
            <person name="Pangilinan J."/>
            <person name="LaButti K."/>
            <person name="Hainaut M."/>
            <person name="Henrissat B."/>
            <person name="Grigoriev I.V."/>
            <person name="Spatafora J.W."/>
            <person name="Aime M.C."/>
        </authorList>
    </citation>
    <scope>NUCLEOTIDE SEQUENCE [LARGE SCALE GENOMIC DNA]</scope>
    <source>
        <strain evidence="1 2">SA 807</strain>
    </source>
</reference>
<evidence type="ECO:0000313" key="2">
    <source>
        <dbReference type="Proteomes" id="UP000245626"/>
    </source>
</evidence>
<protein>
    <submittedName>
        <fullName evidence="1">Uncharacterized protein</fullName>
    </submittedName>
</protein>